<gene>
    <name evidence="1" type="ORF">BCY91_14065</name>
</gene>
<dbReference type="EMBL" id="MBTA01000003">
    <property type="protein sequence ID" value="RKD18998.1"/>
    <property type="molecule type" value="Genomic_DNA"/>
</dbReference>
<keyword evidence="2" id="KW-1185">Reference proteome</keyword>
<comment type="caution">
    <text evidence="1">The sequence shown here is derived from an EMBL/GenBank/DDBJ whole genome shotgun (WGS) entry which is preliminary data.</text>
</comment>
<reference evidence="1 2" key="1">
    <citation type="submission" date="2016-07" db="EMBL/GenBank/DDBJ databases">
        <title>Genome of Pelobium manganitolerans.</title>
        <authorList>
            <person name="Wu S."/>
            <person name="Wang G."/>
        </authorList>
    </citation>
    <scope>NUCLEOTIDE SEQUENCE [LARGE SCALE GENOMIC DNA]</scope>
    <source>
        <strain evidence="1 2">YS-25</strain>
    </source>
</reference>
<evidence type="ECO:0000313" key="2">
    <source>
        <dbReference type="Proteomes" id="UP000283433"/>
    </source>
</evidence>
<organism evidence="1 2">
    <name type="scientific">Pelobium manganitolerans</name>
    <dbReference type="NCBI Taxonomy" id="1842495"/>
    <lineage>
        <taxon>Bacteria</taxon>
        <taxon>Pseudomonadati</taxon>
        <taxon>Bacteroidota</taxon>
        <taxon>Sphingobacteriia</taxon>
        <taxon>Sphingobacteriales</taxon>
        <taxon>Sphingobacteriaceae</taxon>
        <taxon>Pelobium</taxon>
    </lineage>
</organism>
<sequence>MDTETLTVLPKGEDFEIIVQHDQTGSAYGITLSKNAYEQLRQHFVVGRSEQLVCGNCKEIKRLNSHNKPCKCGVCGELHEAN</sequence>
<dbReference type="AlphaFoldDB" id="A0A419SAA9"/>
<protein>
    <submittedName>
        <fullName evidence="1">Uncharacterized protein</fullName>
    </submittedName>
</protein>
<name>A0A419SAA9_9SPHI</name>
<dbReference type="RefSeq" id="WP_120180644.1">
    <property type="nucleotide sequence ID" value="NZ_MBTA01000003.1"/>
</dbReference>
<proteinExistence type="predicted"/>
<accession>A0A419SAA9</accession>
<evidence type="ECO:0000313" key="1">
    <source>
        <dbReference type="EMBL" id="RKD18998.1"/>
    </source>
</evidence>
<dbReference type="Proteomes" id="UP000283433">
    <property type="component" value="Unassembled WGS sequence"/>
</dbReference>